<dbReference type="PANTHER" id="PTHR34071">
    <property type="entry name" value="5-NITROIMIDAZOLE ANTIBIOTICS RESISTANCE PROTEIN, NIMA-FAMILY-RELATED PROTEIN-RELATED"/>
    <property type="match status" value="1"/>
</dbReference>
<dbReference type="Gene3D" id="2.30.110.10">
    <property type="entry name" value="Electron Transport, Fmn-binding Protein, Chain A"/>
    <property type="match status" value="1"/>
</dbReference>
<evidence type="ECO:0008006" key="3">
    <source>
        <dbReference type="Google" id="ProtNLM"/>
    </source>
</evidence>
<accession>A0A3D9HGB5</accession>
<gene>
    <name evidence="1" type="ORF">DFP90_10854</name>
</gene>
<dbReference type="InterPro" id="IPR024747">
    <property type="entry name" value="Pyridox_Oxase-rel"/>
</dbReference>
<dbReference type="EMBL" id="QRDW01000008">
    <property type="protein sequence ID" value="RED48036.1"/>
    <property type="molecule type" value="Genomic_DNA"/>
</dbReference>
<evidence type="ECO:0000313" key="1">
    <source>
        <dbReference type="EMBL" id="RED48036.1"/>
    </source>
</evidence>
<dbReference type="OrthoDB" id="116031at2"/>
<organism evidence="1 2">
    <name type="scientific">Aestuariispira insulae</name>
    <dbReference type="NCBI Taxonomy" id="1461337"/>
    <lineage>
        <taxon>Bacteria</taxon>
        <taxon>Pseudomonadati</taxon>
        <taxon>Pseudomonadota</taxon>
        <taxon>Alphaproteobacteria</taxon>
        <taxon>Rhodospirillales</taxon>
        <taxon>Kiloniellaceae</taxon>
        <taxon>Aestuariispira</taxon>
    </lineage>
</organism>
<name>A0A3D9HGB5_9PROT</name>
<protein>
    <recommendedName>
        <fullName evidence="3">Nitroimidazol reductase NimA-like FMN-containing flavoprotein (Pyridoxamine 5'-phosphate oxidase superfamily)</fullName>
    </recommendedName>
</protein>
<reference evidence="1 2" key="1">
    <citation type="submission" date="2018-07" db="EMBL/GenBank/DDBJ databases">
        <title>Genomic Encyclopedia of Type Strains, Phase III (KMG-III): the genomes of soil and plant-associated and newly described type strains.</title>
        <authorList>
            <person name="Whitman W."/>
        </authorList>
    </citation>
    <scope>NUCLEOTIDE SEQUENCE [LARGE SCALE GENOMIC DNA]</scope>
    <source>
        <strain evidence="1 2">CECT 8488</strain>
    </source>
</reference>
<keyword evidence="2" id="KW-1185">Reference proteome</keyword>
<comment type="caution">
    <text evidence="1">The sequence shown here is derived from an EMBL/GenBank/DDBJ whole genome shotgun (WGS) entry which is preliminary data.</text>
</comment>
<sequence>MSEYNPSQISRVKRVHRRAAYDFKTVHGILDAAHFCHVGYVIDDQPYVTPTLHWRDGNRLYWHGSSASRMLRQVKTGVPVCVTASLFDGYVLARSAFHHSANYRAVMAFGKAKLIEDPAKAEAALKLMMDNLWPGRWEELRPVRAQEIKATTVVTMEIEEASAKIRTGGPVDDEDDYALPIWAGVEPARQIIDPLVADPRLTDGIPIPDYLE</sequence>
<dbReference type="SUPFAM" id="SSF50475">
    <property type="entry name" value="FMN-binding split barrel"/>
    <property type="match status" value="1"/>
</dbReference>
<dbReference type="InterPro" id="IPR012349">
    <property type="entry name" value="Split_barrel_FMN-bd"/>
</dbReference>
<dbReference type="Proteomes" id="UP000256845">
    <property type="component" value="Unassembled WGS sequence"/>
</dbReference>
<proteinExistence type="predicted"/>
<dbReference type="Pfam" id="PF12900">
    <property type="entry name" value="Pyridox_ox_2"/>
    <property type="match status" value="1"/>
</dbReference>
<evidence type="ECO:0000313" key="2">
    <source>
        <dbReference type="Proteomes" id="UP000256845"/>
    </source>
</evidence>
<dbReference type="AlphaFoldDB" id="A0A3D9HGB5"/>
<dbReference type="RefSeq" id="WP_115937666.1">
    <property type="nucleotide sequence ID" value="NZ_QRDW01000008.1"/>
</dbReference>
<dbReference type="PANTHER" id="PTHR34071:SF2">
    <property type="entry name" value="FLAVIN-NUCLEOTIDE-BINDING PROTEIN"/>
    <property type="match status" value="1"/>
</dbReference>